<evidence type="ECO:0000313" key="3">
    <source>
        <dbReference type="EMBL" id="AKT43111.1"/>
    </source>
</evidence>
<protein>
    <recommendedName>
        <fullName evidence="2">STAS domain-containing protein</fullName>
    </recommendedName>
</protein>
<organism evidence="3 4">
    <name type="scientific">Chondromyces crocatus</name>
    <dbReference type="NCBI Taxonomy" id="52"/>
    <lineage>
        <taxon>Bacteria</taxon>
        <taxon>Pseudomonadati</taxon>
        <taxon>Myxococcota</taxon>
        <taxon>Polyangia</taxon>
        <taxon>Polyangiales</taxon>
        <taxon>Polyangiaceae</taxon>
        <taxon>Chondromyces</taxon>
    </lineage>
</organism>
<dbReference type="Pfam" id="PF01590">
    <property type="entry name" value="GAF"/>
    <property type="match status" value="1"/>
</dbReference>
<name>A0A0K1EQK0_CHOCO</name>
<dbReference type="CDD" id="cd07041">
    <property type="entry name" value="STAS_RsbR_RsbS_like"/>
    <property type="match status" value="1"/>
</dbReference>
<sequence length="452" mass="49764">MPHSLLHLEAREILDALPEPVALVDDRQIIQYLNAAWQRVSLPEEQGAEAAYAPGRAFTACMSQSLGAGAEDEALLTAALQGERVERRGRVLDASLDASKERWLLTQVVPWGPHSARRVLVSKRDITTEMVSTRSSERYHEILKSVGFAASQFLGSGSWSERVARVLERFGQVTDVSRVYVFDARQSPAGDWVCSQLYEWCADGVTVEIDNPDLQNMPFEELGLGRWIEHLSRDEPIFGQVNTFPAGERAILEPQSIVSIVVVPIFVSGTWWGFLGFDECRSARAWSLAEIEALRAGAGLLGSAFHNEQSRSLVQERLAQEEVIRVQQEALRELEAPLIPVHEHVVVMPLVGWLDAARLSRVQEALLEGVAGAQPRVAILDMTGVRRLDAAAAEGLARVTRAARLVGVEVMLTGVRPDAARALVELGTELSGIATSLHLQAGISRALRERRR</sequence>
<dbReference type="InterPro" id="IPR003018">
    <property type="entry name" value="GAF"/>
</dbReference>
<feature type="domain" description="STAS" evidence="2">
    <location>
        <begin position="335"/>
        <end position="450"/>
    </location>
</feature>
<dbReference type="EMBL" id="CP012159">
    <property type="protein sequence ID" value="AKT43111.1"/>
    <property type="molecule type" value="Genomic_DNA"/>
</dbReference>
<dbReference type="InterPro" id="IPR013656">
    <property type="entry name" value="PAS_4"/>
</dbReference>
<dbReference type="AlphaFoldDB" id="A0A0K1EQK0"/>
<dbReference type="STRING" id="52.CMC5_073390"/>
<dbReference type="InterPro" id="IPR036513">
    <property type="entry name" value="STAS_dom_sf"/>
</dbReference>
<evidence type="ECO:0000313" key="4">
    <source>
        <dbReference type="Proteomes" id="UP000067626"/>
    </source>
</evidence>
<dbReference type="InterPro" id="IPR051932">
    <property type="entry name" value="Bact_StressResp_Reg"/>
</dbReference>
<dbReference type="InterPro" id="IPR029016">
    <property type="entry name" value="GAF-like_dom_sf"/>
</dbReference>
<proteinExistence type="predicted"/>
<dbReference type="Pfam" id="PF01740">
    <property type="entry name" value="STAS"/>
    <property type="match status" value="1"/>
</dbReference>
<dbReference type="InterPro" id="IPR002645">
    <property type="entry name" value="STAS_dom"/>
</dbReference>
<dbReference type="Gene3D" id="3.30.450.20">
    <property type="entry name" value="PAS domain"/>
    <property type="match status" value="1"/>
</dbReference>
<dbReference type="Gene3D" id="3.30.750.24">
    <property type="entry name" value="STAS domain"/>
    <property type="match status" value="1"/>
</dbReference>
<dbReference type="SMART" id="SM00065">
    <property type="entry name" value="GAF"/>
    <property type="match status" value="1"/>
</dbReference>
<dbReference type="PANTHER" id="PTHR33745">
    <property type="entry name" value="RSBT ANTAGONIST PROTEIN RSBS-RELATED"/>
    <property type="match status" value="1"/>
</dbReference>
<dbReference type="KEGG" id="ccro:CMC5_073390"/>
<dbReference type="Pfam" id="PF08448">
    <property type="entry name" value="PAS_4"/>
    <property type="match status" value="1"/>
</dbReference>
<reference evidence="3 4" key="1">
    <citation type="submission" date="2015-07" db="EMBL/GenBank/DDBJ databases">
        <title>Genome analysis of myxobacterium Chondromyces crocatus Cm c5 reveals a high potential for natural compound synthesis and the genetic basis for the loss of fruiting body formation.</title>
        <authorList>
            <person name="Zaburannyi N."/>
            <person name="Bunk B."/>
            <person name="Maier J."/>
            <person name="Overmann J."/>
            <person name="Mueller R."/>
        </authorList>
    </citation>
    <scope>NUCLEOTIDE SEQUENCE [LARGE SCALE GENOMIC DNA]</scope>
    <source>
        <strain evidence="3 4">Cm c5</strain>
    </source>
</reference>
<gene>
    <name evidence="3" type="ORF">CMC5_073390</name>
</gene>
<dbReference type="SUPFAM" id="SSF52091">
    <property type="entry name" value="SpoIIaa-like"/>
    <property type="match status" value="1"/>
</dbReference>
<keyword evidence="1" id="KW-0597">Phosphoprotein</keyword>
<accession>A0A0K1EQK0</accession>
<dbReference type="PANTHER" id="PTHR33745:SF3">
    <property type="entry name" value="RSBT CO-ANTAGONIST PROTEIN RSBRC"/>
    <property type="match status" value="1"/>
</dbReference>
<evidence type="ECO:0000259" key="2">
    <source>
        <dbReference type="PROSITE" id="PS50801"/>
    </source>
</evidence>
<dbReference type="Gene3D" id="3.30.450.40">
    <property type="match status" value="1"/>
</dbReference>
<dbReference type="RefSeq" id="WP_050434634.1">
    <property type="nucleotide sequence ID" value="NZ_CP012159.1"/>
</dbReference>
<dbReference type="Proteomes" id="UP000067626">
    <property type="component" value="Chromosome"/>
</dbReference>
<evidence type="ECO:0000256" key="1">
    <source>
        <dbReference type="ARBA" id="ARBA00022553"/>
    </source>
</evidence>
<dbReference type="OrthoDB" id="5492969at2"/>
<dbReference type="SUPFAM" id="SSF55781">
    <property type="entry name" value="GAF domain-like"/>
    <property type="match status" value="1"/>
</dbReference>
<keyword evidence="4" id="KW-1185">Reference proteome</keyword>
<dbReference type="PROSITE" id="PS50801">
    <property type="entry name" value="STAS"/>
    <property type="match status" value="1"/>
</dbReference>